<gene>
    <name evidence="14" type="ORF">FNH13_18715</name>
</gene>
<feature type="region of interest" description="Disordered" evidence="9">
    <location>
        <begin position="398"/>
        <end position="485"/>
    </location>
</feature>
<dbReference type="KEGG" id="orz:FNH13_18715"/>
<feature type="domain" description="Signal transduction histidine kinase subgroup 3 dimerisation and phosphoacceptor" evidence="12">
    <location>
        <begin position="191"/>
        <end position="261"/>
    </location>
</feature>
<organism evidence="14 15">
    <name type="scientific">Ornithinimicrobium ciconiae</name>
    <dbReference type="NCBI Taxonomy" id="2594265"/>
    <lineage>
        <taxon>Bacteria</taxon>
        <taxon>Bacillati</taxon>
        <taxon>Actinomycetota</taxon>
        <taxon>Actinomycetes</taxon>
        <taxon>Micrococcales</taxon>
        <taxon>Ornithinimicrobiaceae</taxon>
        <taxon>Ornithinimicrobium</taxon>
    </lineage>
</organism>
<feature type="compositionally biased region" description="Basic and acidic residues" evidence="9">
    <location>
        <begin position="419"/>
        <end position="435"/>
    </location>
</feature>
<dbReference type="AlphaFoldDB" id="A0A516GF14"/>
<dbReference type="Pfam" id="PF23539">
    <property type="entry name" value="DUF7134"/>
    <property type="match status" value="1"/>
</dbReference>
<evidence type="ECO:0000259" key="12">
    <source>
        <dbReference type="Pfam" id="PF07730"/>
    </source>
</evidence>
<dbReference type="GO" id="GO:0046983">
    <property type="term" value="F:protein dimerization activity"/>
    <property type="evidence" value="ECO:0007669"/>
    <property type="project" value="InterPro"/>
</dbReference>
<accession>A0A516GF14</accession>
<protein>
    <recommendedName>
        <fullName evidence="2">histidine kinase</fullName>
        <ecNumber evidence="2">2.7.13.3</ecNumber>
    </recommendedName>
</protein>
<dbReference type="Gene3D" id="3.30.565.10">
    <property type="entry name" value="Histidine kinase-like ATPase, C-terminal domain"/>
    <property type="match status" value="1"/>
</dbReference>
<evidence type="ECO:0000256" key="10">
    <source>
        <dbReference type="SAM" id="Phobius"/>
    </source>
</evidence>
<dbReference type="Proteomes" id="UP000315395">
    <property type="component" value="Chromosome"/>
</dbReference>
<evidence type="ECO:0000256" key="5">
    <source>
        <dbReference type="ARBA" id="ARBA00022741"/>
    </source>
</evidence>
<feature type="transmembrane region" description="Helical" evidence="10">
    <location>
        <begin position="16"/>
        <end position="36"/>
    </location>
</feature>
<dbReference type="EC" id="2.7.13.3" evidence="2"/>
<feature type="domain" description="DUF7134" evidence="13">
    <location>
        <begin position="29"/>
        <end position="166"/>
    </location>
</feature>
<evidence type="ECO:0000256" key="9">
    <source>
        <dbReference type="SAM" id="MobiDB-lite"/>
    </source>
</evidence>
<dbReference type="Pfam" id="PF07730">
    <property type="entry name" value="HisKA_3"/>
    <property type="match status" value="1"/>
</dbReference>
<evidence type="ECO:0000256" key="2">
    <source>
        <dbReference type="ARBA" id="ARBA00012438"/>
    </source>
</evidence>
<evidence type="ECO:0000256" key="7">
    <source>
        <dbReference type="ARBA" id="ARBA00022840"/>
    </source>
</evidence>
<dbReference type="CDD" id="cd16917">
    <property type="entry name" value="HATPase_UhpB-NarQ-NarX-like"/>
    <property type="match status" value="1"/>
</dbReference>
<dbReference type="GO" id="GO:0000155">
    <property type="term" value="F:phosphorelay sensor kinase activity"/>
    <property type="evidence" value="ECO:0007669"/>
    <property type="project" value="InterPro"/>
</dbReference>
<dbReference type="EMBL" id="CP041616">
    <property type="protein sequence ID" value="QDO90106.1"/>
    <property type="molecule type" value="Genomic_DNA"/>
</dbReference>
<keyword evidence="3" id="KW-0597">Phosphoprotein</keyword>
<dbReference type="SUPFAM" id="SSF55874">
    <property type="entry name" value="ATPase domain of HSP90 chaperone/DNA topoisomerase II/histidine kinase"/>
    <property type="match status" value="1"/>
</dbReference>
<feature type="compositionally biased region" description="Polar residues" evidence="9">
    <location>
        <begin position="404"/>
        <end position="417"/>
    </location>
</feature>
<dbReference type="InterPro" id="IPR011712">
    <property type="entry name" value="Sig_transdc_His_kin_sub3_dim/P"/>
</dbReference>
<dbReference type="InterPro" id="IPR055558">
    <property type="entry name" value="DUF7134"/>
</dbReference>
<dbReference type="PANTHER" id="PTHR24421:SF10">
    <property type="entry name" value="NITRATE_NITRITE SENSOR PROTEIN NARQ"/>
    <property type="match status" value="1"/>
</dbReference>
<sequence length="485" mass="51683">MSTAELEEHGSGPRRIDIPIVVGCAAADLFISGYLTGEPIETTLGTQLPHWPVVALIALGYVALAWRRSSPWPTFLITLGLGLGAGLLLTFFQPMVGIALALHTVARRTPARRANPALVLAAFVSLNNGRTATGVGGDDGLFGLIVVTAIFLGFFTLVWALGRRDRAVRWRAAQEQERLKVSAEVSLGQQRQQIARDLHDILSHSMSAMILQSAGAKAVSSKLDATTESKQVTDALAAIESTGAESMRELHRLLGLLRTQDGDEGTGITRLRLADVDPLIAATRHGGLVVQHHREGVALPLDQSVDLAAYHMVQESLTNAMKHAGRGAVVDIYETWEPDRLQLQVRSSRGISEDDQPTIRPVGSGTGLWGLRERVELAGGAFESGRVEGGFVTSASLPVRATTADPTPTEHTVGDTSDPTEHTVGDTPDPTEHTAGDTSTPTEHTVGDTSDPTEHTVGDTSTPTEHTGITTHLEPPWSTPADGTR</sequence>
<keyword evidence="6" id="KW-0418">Kinase</keyword>
<dbReference type="InterPro" id="IPR050482">
    <property type="entry name" value="Sensor_HK_TwoCompSys"/>
</dbReference>
<dbReference type="RefSeq" id="WP_143784832.1">
    <property type="nucleotide sequence ID" value="NZ_CP041616.1"/>
</dbReference>
<keyword evidence="5" id="KW-0547">Nucleotide-binding</keyword>
<keyword evidence="4" id="KW-0808">Transferase</keyword>
<keyword evidence="10" id="KW-0472">Membrane</keyword>
<keyword evidence="7" id="KW-0067">ATP-binding</keyword>
<evidence type="ECO:0000259" key="11">
    <source>
        <dbReference type="Pfam" id="PF02518"/>
    </source>
</evidence>
<evidence type="ECO:0000256" key="6">
    <source>
        <dbReference type="ARBA" id="ARBA00022777"/>
    </source>
</evidence>
<evidence type="ECO:0000259" key="13">
    <source>
        <dbReference type="Pfam" id="PF23539"/>
    </source>
</evidence>
<name>A0A516GF14_9MICO</name>
<feature type="transmembrane region" description="Helical" evidence="10">
    <location>
        <begin position="72"/>
        <end position="102"/>
    </location>
</feature>
<dbReference type="Pfam" id="PF02518">
    <property type="entry name" value="HATPase_c"/>
    <property type="match status" value="1"/>
</dbReference>
<evidence type="ECO:0000256" key="8">
    <source>
        <dbReference type="ARBA" id="ARBA00023012"/>
    </source>
</evidence>
<evidence type="ECO:0000256" key="4">
    <source>
        <dbReference type="ARBA" id="ARBA00022679"/>
    </source>
</evidence>
<evidence type="ECO:0000313" key="14">
    <source>
        <dbReference type="EMBL" id="QDO90106.1"/>
    </source>
</evidence>
<dbReference type="PANTHER" id="PTHR24421">
    <property type="entry name" value="NITRATE/NITRITE SENSOR PROTEIN NARX-RELATED"/>
    <property type="match status" value="1"/>
</dbReference>
<dbReference type="InterPro" id="IPR036890">
    <property type="entry name" value="HATPase_C_sf"/>
</dbReference>
<feature type="compositionally biased region" description="Polar residues" evidence="9">
    <location>
        <begin position="436"/>
        <end position="450"/>
    </location>
</feature>
<dbReference type="InterPro" id="IPR003594">
    <property type="entry name" value="HATPase_dom"/>
</dbReference>
<keyword evidence="15" id="KW-1185">Reference proteome</keyword>
<feature type="transmembrane region" description="Helical" evidence="10">
    <location>
        <begin position="141"/>
        <end position="161"/>
    </location>
</feature>
<dbReference type="OrthoDB" id="227596at2"/>
<feature type="domain" description="Histidine kinase/HSP90-like ATPase" evidence="11">
    <location>
        <begin position="308"/>
        <end position="399"/>
    </location>
</feature>
<feature type="compositionally biased region" description="Polar residues" evidence="9">
    <location>
        <begin position="458"/>
        <end position="470"/>
    </location>
</feature>
<evidence type="ECO:0000313" key="15">
    <source>
        <dbReference type="Proteomes" id="UP000315395"/>
    </source>
</evidence>
<comment type="catalytic activity">
    <reaction evidence="1">
        <text>ATP + protein L-histidine = ADP + protein N-phospho-L-histidine.</text>
        <dbReference type="EC" id="2.7.13.3"/>
    </reaction>
</comment>
<keyword evidence="10" id="KW-0812">Transmembrane</keyword>
<reference evidence="14 15" key="1">
    <citation type="submission" date="2019-07" db="EMBL/GenBank/DDBJ databases">
        <title>complete genome sequencing of Ornithinimicrobium sp. H23M54.</title>
        <authorList>
            <person name="Bae J.-W."/>
            <person name="Lee S.-Y."/>
        </authorList>
    </citation>
    <scope>NUCLEOTIDE SEQUENCE [LARGE SCALE GENOMIC DNA]</scope>
    <source>
        <strain evidence="14 15">H23M54</strain>
    </source>
</reference>
<keyword evidence="10" id="KW-1133">Transmembrane helix</keyword>
<dbReference type="Gene3D" id="1.20.5.1930">
    <property type="match status" value="1"/>
</dbReference>
<proteinExistence type="predicted"/>
<evidence type="ECO:0000256" key="1">
    <source>
        <dbReference type="ARBA" id="ARBA00000085"/>
    </source>
</evidence>
<dbReference type="GO" id="GO:0005524">
    <property type="term" value="F:ATP binding"/>
    <property type="evidence" value="ECO:0007669"/>
    <property type="project" value="UniProtKB-KW"/>
</dbReference>
<dbReference type="GO" id="GO:0016020">
    <property type="term" value="C:membrane"/>
    <property type="evidence" value="ECO:0007669"/>
    <property type="project" value="InterPro"/>
</dbReference>
<keyword evidence="8" id="KW-0902">Two-component regulatory system</keyword>
<evidence type="ECO:0000256" key="3">
    <source>
        <dbReference type="ARBA" id="ARBA00022553"/>
    </source>
</evidence>
<feature type="transmembrane region" description="Helical" evidence="10">
    <location>
        <begin position="48"/>
        <end position="66"/>
    </location>
</feature>